<feature type="domain" description="Thiolase N-terminal" evidence="5">
    <location>
        <begin position="5"/>
        <end position="231"/>
    </location>
</feature>
<dbReference type="InterPro" id="IPR020610">
    <property type="entry name" value="Thiolase_AS"/>
</dbReference>
<keyword evidence="3 4" id="KW-0012">Acyltransferase</keyword>
<dbReference type="InterPro" id="IPR020617">
    <property type="entry name" value="Thiolase_C"/>
</dbReference>
<dbReference type="GO" id="GO:0003985">
    <property type="term" value="F:acetyl-CoA C-acetyltransferase activity"/>
    <property type="evidence" value="ECO:0007669"/>
    <property type="project" value="UniProtKB-EC"/>
</dbReference>
<keyword evidence="2 4" id="KW-0808">Transferase</keyword>
<dbReference type="Pfam" id="PF00108">
    <property type="entry name" value="Thiolase_N"/>
    <property type="match status" value="1"/>
</dbReference>
<evidence type="ECO:0000256" key="2">
    <source>
        <dbReference type="ARBA" id="ARBA00022679"/>
    </source>
</evidence>
<evidence type="ECO:0000256" key="4">
    <source>
        <dbReference type="RuleBase" id="RU003557"/>
    </source>
</evidence>
<sequence length="402" mass="41379">MAREVFVYEAIRTPRGRGRFDGSLADAKPLHLVSGLLRELTHRLGVSGDDVDEIVLGTVNPHGEQGSVLARIAALAAGWGDHASGLQVNRFCASGSEAVHIGTAKIAAGQAELVVAGGVESMSRVPMGSDGGPWAEDIDGATAGIYVPQGVSADIIATVDGLKREEADLFALRSHQRAAAARDAGYFARSIVPVLDASGMPMLDKDELIRADTNPEKLANLKPSFAGVGAVGYDAVAQDTYPELDAVRHIHTPGNSSGIADAAALVLLGSAEAGERHGLTARGRIAGCVTIGCDPTIMLAGPGPAVDRLLANAGLGYDDIDLFEVNEAFASVALRFVKHSGIDPEKMNPNGGAIALGHPLGATGAILLGTVLDELERRGGKRGVVTLCAAGGMAIATLIERV</sequence>
<feature type="domain" description="Thiolase C-terminal" evidence="6">
    <location>
        <begin position="280"/>
        <end position="401"/>
    </location>
</feature>
<gene>
    <name evidence="7" type="ORF">ACFPN9_14035</name>
</gene>
<dbReference type="EC" id="2.3.1.9" evidence="7"/>
<dbReference type="RefSeq" id="WP_067996075.1">
    <property type="nucleotide sequence ID" value="NZ_JBHSLU010000040.1"/>
</dbReference>
<dbReference type="InterPro" id="IPR002155">
    <property type="entry name" value="Thiolase"/>
</dbReference>
<dbReference type="Gene3D" id="3.40.47.10">
    <property type="match status" value="2"/>
</dbReference>
<evidence type="ECO:0000259" key="5">
    <source>
        <dbReference type="Pfam" id="PF00108"/>
    </source>
</evidence>
<dbReference type="PANTHER" id="PTHR43365">
    <property type="entry name" value="BLR7806 PROTEIN"/>
    <property type="match status" value="1"/>
</dbReference>
<protein>
    <submittedName>
        <fullName evidence="7">Acetyl-CoA C-acetyltransferase</fullName>
        <ecNumber evidence="7">2.3.1.9</ecNumber>
    </submittedName>
</protein>
<dbReference type="InterPro" id="IPR016039">
    <property type="entry name" value="Thiolase-like"/>
</dbReference>
<reference evidence="8" key="1">
    <citation type="journal article" date="2019" name="Int. J. Syst. Evol. Microbiol.">
        <title>The Global Catalogue of Microorganisms (GCM) 10K type strain sequencing project: providing services to taxonomists for standard genome sequencing and annotation.</title>
        <authorList>
            <consortium name="The Broad Institute Genomics Platform"/>
            <consortium name="The Broad Institute Genome Sequencing Center for Infectious Disease"/>
            <person name="Wu L."/>
            <person name="Ma J."/>
        </authorList>
    </citation>
    <scope>NUCLEOTIDE SEQUENCE [LARGE SCALE GENOMIC DNA]</scope>
    <source>
        <strain evidence="8">CCUG 43117</strain>
    </source>
</reference>
<dbReference type="NCBIfam" id="NF006090">
    <property type="entry name" value="PRK08242.1"/>
    <property type="match status" value="1"/>
</dbReference>
<dbReference type="EMBL" id="JBHSLU010000040">
    <property type="protein sequence ID" value="MFC5506378.1"/>
    <property type="molecule type" value="Genomic_DNA"/>
</dbReference>
<comment type="similarity">
    <text evidence="1 4">Belongs to the thiolase-like superfamily. Thiolase family.</text>
</comment>
<evidence type="ECO:0000256" key="3">
    <source>
        <dbReference type="ARBA" id="ARBA00023315"/>
    </source>
</evidence>
<dbReference type="PIRSF" id="PIRSF000429">
    <property type="entry name" value="Ac-CoA_Ac_transf"/>
    <property type="match status" value="1"/>
</dbReference>
<dbReference type="SUPFAM" id="SSF53901">
    <property type="entry name" value="Thiolase-like"/>
    <property type="match status" value="2"/>
</dbReference>
<proteinExistence type="inferred from homology"/>
<evidence type="ECO:0000256" key="1">
    <source>
        <dbReference type="ARBA" id="ARBA00010982"/>
    </source>
</evidence>
<dbReference type="Pfam" id="PF02803">
    <property type="entry name" value="Thiolase_C"/>
    <property type="match status" value="1"/>
</dbReference>
<dbReference type="CDD" id="cd00751">
    <property type="entry name" value="thiolase"/>
    <property type="match status" value="1"/>
</dbReference>
<dbReference type="PROSITE" id="PS00099">
    <property type="entry name" value="THIOLASE_3"/>
    <property type="match status" value="1"/>
</dbReference>
<evidence type="ECO:0000259" key="6">
    <source>
        <dbReference type="Pfam" id="PF02803"/>
    </source>
</evidence>
<evidence type="ECO:0000313" key="8">
    <source>
        <dbReference type="Proteomes" id="UP001596060"/>
    </source>
</evidence>
<organism evidence="7 8">
    <name type="scientific">Bosea massiliensis</name>
    <dbReference type="NCBI Taxonomy" id="151419"/>
    <lineage>
        <taxon>Bacteria</taxon>
        <taxon>Pseudomonadati</taxon>
        <taxon>Pseudomonadota</taxon>
        <taxon>Alphaproteobacteria</taxon>
        <taxon>Hyphomicrobiales</taxon>
        <taxon>Boseaceae</taxon>
        <taxon>Bosea</taxon>
    </lineage>
</organism>
<dbReference type="InterPro" id="IPR020613">
    <property type="entry name" value="Thiolase_CS"/>
</dbReference>
<comment type="caution">
    <text evidence="7">The sequence shown here is derived from an EMBL/GenBank/DDBJ whole genome shotgun (WGS) entry which is preliminary data.</text>
</comment>
<dbReference type="PANTHER" id="PTHR43365:SF1">
    <property type="entry name" value="ACETYL-COA C-ACYLTRANSFERASE"/>
    <property type="match status" value="1"/>
</dbReference>
<dbReference type="InterPro" id="IPR020616">
    <property type="entry name" value="Thiolase_N"/>
</dbReference>
<accession>A0ABW0P3T3</accession>
<name>A0ABW0P3T3_9HYPH</name>
<dbReference type="NCBIfam" id="TIGR01930">
    <property type="entry name" value="AcCoA-C-Actrans"/>
    <property type="match status" value="1"/>
</dbReference>
<dbReference type="InterPro" id="IPR020615">
    <property type="entry name" value="Thiolase_acyl_enz_int_AS"/>
</dbReference>
<dbReference type="Proteomes" id="UP001596060">
    <property type="component" value="Unassembled WGS sequence"/>
</dbReference>
<dbReference type="PROSITE" id="PS00737">
    <property type="entry name" value="THIOLASE_2"/>
    <property type="match status" value="1"/>
</dbReference>
<keyword evidence="8" id="KW-1185">Reference proteome</keyword>
<dbReference type="PROSITE" id="PS00098">
    <property type="entry name" value="THIOLASE_1"/>
    <property type="match status" value="1"/>
</dbReference>
<evidence type="ECO:0000313" key="7">
    <source>
        <dbReference type="EMBL" id="MFC5506378.1"/>
    </source>
</evidence>